<accession>A0A8J2FRG6</accession>
<comment type="caution">
    <text evidence="1">The sequence shown here is derived from an EMBL/GenBank/DDBJ whole genome shotgun (WGS) entry which is preliminary data.</text>
</comment>
<evidence type="ECO:0000313" key="2">
    <source>
        <dbReference type="Proteomes" id="UP000663859"/>
    </source>
</evidence>
<protein>
    <submittedName>
        <fullName evidence="1">Uncharacterized protein</fullName>
    </submittedName>
</protein>
<reference evidence="1" key="1">
    <citation type="submission" date="2021-02" db="EMBL/GenBank/DDBJ databases">
        <authorList>
            <person name="Cremers G."/>
            <person name="Picone N."/>
        </authorList>
    </citation>
    <scope>NUCLEOTIDE SEQUENCE</scope>
    <source>
        <strain evidence="1">PQ17</strain>
    </source>
</reference>
<organism evidence="1 2">
    <name type="scientific">Candidatus Methylacidithermus pantelleriae</name>
    <dbReference type="NCBI Taxonomy" id="2744239"/>
    <lineage>
        <taxon>Bacteria</taxon>
        <taxon>Pseudomonadati</taxon>
        <taxon>Verrucomicrobiota</taxon>
        <taxon>Methylacidiphilae</taxon>
        <taxon>Methylacidiphilales</taxon>
        <taxon>Methylacidiphilaceae</taxon>
        <taxon>Candidatus Methylacidithermus</taxon>
    </lineage>
</organism>
<gene>
    <name evidence="1" type="ORF">MPNT_10016</name>
</gene>
<dbReference type="Proteomes" id="UP000663859">
    <property type="component" value="Unassembled WGS sequence"/>
</dbReference>
<proteinExistence type="predicted"/>
<sequence>MVFTVLPSASVLGHQSRLIRRLAVFRAFDPKRKLLHFRATTQDASGLVTGETGSLIRGGGPLLARRGLFWRTMHRQIGGP</sequence>
<dbReference type="AlphaFoldDB" id="A0A8J2FRG6"/>
<dbReference type="EMBL" id="CAJNOB010000001">
    <property type="protein sequence ID" value="CAF0688815.1"/>
    <property type="molecule type" value="Genomic_DNA"/>
</dbReference>
<evidence type="ECO:0000313" key="1">
    <source>
        <dbReference type="EMBL" id="CAF0688815.1"/>
    </source>
</evidence>
<keyword evidence="2" id="KW-1185">Reference proteome</keyword>
<name>A0A8J2FRG6_9BACT</name>